<evidence type="ECO:0000313" key="2">
    <source>
        <dbReference type="EMBL" id="HIY72805.1"/>
    </source>
</evidence>
<proteinExistence type="predicted"/>
<comment type="caution">
    <text evidence="2">The sequence shown here is derived from an EMBL/GenBank/DDBJ whole genome shotgun (WGS) entry which is preliminary data.</text>
</comment>
<protein>
    <submittedName>
        <fullName evidence="2">DUF2953 domain-containing protein</fullName>
    </submittedName>
</protein>
<evidence type="ECO:0000313" key="3">
    <source>
        <dbReference type="Proteomes" id="UP000886824"/>
    </source>
</evidence>
<feature type="compositionally biased region" description="Basic residues" evidence="1">
    <location>
        <begin position="51"/>
        <end position="66"/>
    </location>
</feature>
<feature type="region of interest" description="Disordered" evidence="1">
    <location>
        <begin position="51"/>
        <end position="75"/>
    </location>
</feature>
<reference evidence="2" key="1">
    <citation type="journal article" date="2021" name="PeerJ">
        <title>Extensive microbial diversity within the chicken gut microbiome revealed by metagenomics and culture.</title>
        <authorList>
            <person name="Gilroy R."/>
            <person name="Ravi A."/>
            <person name="Getino M."/>
            <person name="Pursley I."/>
            <person name="Horton D.L."/>
            <person name="Alikhan N.F."/>
            <person name="Baker D."/>
            <person name="Gharbi K."/>
            <person name="Hall N."/>
            <person name="Watson M."/>
            <person name="Adriaenssens E.M."/>
            <person name="Foster-Nyarko E."/>
            <person name="Jarju S."/>
            <person name="Secka A."/>
            <person name="Antonio M."/>
            <person name="Oren A."/>
            <person name="Chaudhuri R.R."/>
            <person name="La Ragione R."/>
            <person name="Hildebrand F."/>
            <person name="Pallen M.J."/>
        </authorList>
    </citation>
    <scope>NUCLEOTIDE SEQUENCE</scope>
    <source>
        <strain evidence="2">CHK33-7979</strain>
    </source>
</reference>
<dbReference type="Pfam" id="PF11167">
    <property type="entry name" value="DUF2953"/>
    <property type="match status" value="1"/>
</dbReference>
<name>A0A9D1Z3X8_9FIRM</name>
<dbReference type="InterPro" id="IPR021338">
    <property type="entry name" value="DUF2953"/>
</dbReference>
<dbReference type="AlphaFoldDB" id="A0A9D1Z3X8"/>
<dbReference type="EMBL" id="DXCX01000027">
    <property type="protein sequence ID" value="HIY72805.1"/>
    <property type="molecule type" value="Genomic_DNA"/>
</dbReference>
<gene>
    <name evidence="2" type="ORF">H9826_02355</name>
</gene>
<dbReference type="Proteomes" id="UP000886824">
    <property type="component" value="Unassembled WGS sequence"/>
</dbReference>
<accession>A0A9D1Z3X8</accession>
<feature type="region of interest" description="Disordered" evidence="1">
    <location>
        <begin position="203"/>
        <end position="222"/>
    </location>
</feature>
<reference evidence="2" key="2">
    <citation type="submission" date="2021-04" db="EMBL/GenBank/DDBJ databases">
        <authorList>
            <person name="Gilroy R."/>
        </authorList>
    </citation>
    <scope>NUCLEOTIDE SEQUENCE</scope>
    <source>
        <strain evidence="2">CHK33-7979</strain>
    </source>
</reference>
<evidence type="ECO:0000256" key="1">
    <source>
        <dbReference type="SAM" id="MobiDB-lite"/>
    </source>
</evidence>
<sequence>MIWMVLVCILVALFLVSLIRVGVRAEYDQRLTVRLRVGLVSLRVYPLRRKKAKKEKKVSTRPKRQKKQTESEAKGKVSQDKLSLLRSLLPVALRAAGSLRRKISVDLLEAHILMAGGDPASVAVAFGSANAIIGMVLPLLEQNFHIRQRDIRTAVDFQRAHSEVWAKLSLSLTVGQGVAFALHLGWQSLCVLMRWRRRQDEKKATKQITERAVEYGKEPSHQ</sequence>
<organism evidence="2 3">
    <name type="scientific">Candidatus Intestinimonas merdavium</name>
    <dbReference type="NCBI Taxonomy" id="2838622"/>
    <lineage>
        <taxon>Bacteria</taxon>
        <taxon>Bacillati</taxon>
        <taxon>Bacillota</taxon>
        <taxon>Clostridia</taxon>
        <taxon>Eubacteriales</taxon>
        <taxon>Intestinimonas</taxon>
    </lineage>
</organism>